<name>A0A154BUJ4_ANASB</name>
<dbReference type="Pfam" id="PF02224">
    <property type="entry name" value="Cytidylate_kin"/>
    <property type="match status" value="1"/>
</dbReference>
<dbReference type="GO" id="GO:0005524">
    <property type="term" value="F:ATP binding"/>
    <property type="evidence" value="ECO:0007669"/>
    <property type="project" value="UniProtKB-UniRule"/>
</dbReference>
<keyword evidence="5 8" id="KW-0067">ATP-binding</keyword>
<dbReference type="RefSeq" id="WP_066239881.1">
    <property type="nucleotide sequence ID" value="NZ_LSGP01000013.1"/>
</dbReference>
<dbReference type="GO" id="GO:0036430">
    <property type="term" value="F:CMP kinase activity"/>
    <property type="evidence" value="ECO:0007669"/>
    <property type="project" value="RHEA"/>
</dbReference>
<comment type="subcellular location">
    <subcellularLocation>
        <location evidence="8">Cytoplasm</location>
    </subcellularLocation>
</comment>
<dbReference type="Proteomes" id="UP000076268">
    <property type="component" value="Unassembled WGS sequence"/>
</dbReference>
<dbReference type="PANTHER" id="PTHR21299">
    <property type="entry name" value="CYTIDYLATE KINASE/PANTOATE-BETA-ALANINE LIGASE"/>
    <property type="match status" value="1"/>
</dbReference>
<dbReference type="GO" id="GO:0036431">
    <property type="term" value="F:dCMP kinase activity"/>
    <property type="evidence" value="ECO:0007669"/>
    <property type="project" value="InterPro"/>
</dbReference>
<sequence length="224" mass="24866">MKASIIAIDGPAGAGKSTVAKFVAKRLNYVYIDTGAMYRAVAWAAQDKNISPANEDAMAELTRTLSIQLYYRDGQQRITVDGRDVSEEIRTPDISRIVSAVSAIPAVRNALLDLQRQMARAGGVVMDGRDIGTCVLPNADVKIFLIASIDERARRRCLELQEKGFVTDLEQLKQEIALRDKMDSERELAPLRQADDATLIDTSDMTIEQAVDAIITEHEKRYRP</sequence>
<keyword evidence="4 8" id="KW-0418">Kinase</keyword>
<dbReference type="InterPro" id="IPR027417">
    <property type="entry name" value="P-loop_NTPase"/>
</dbReference>
<comment type="catalytic activity">
    <reaction evidence="6 8">
        <text>dCMP + ATP = dCDP + ADP</text>
        <dbReference type="Rhea" id="RHEA:25094"/>
        <dbReference type="ChEBI" id="CHEBI:30616"/>
        <dbReference type="ChEBI" id="CHEBI:57566"/>
        <dbReference type="ChEBI" id="CHEBI:58593"/>
        <dbReference type="ChEBI" id="CHEBI:456216"/>
        <dbReference type="EC" id="2.7.4.25"/>
    </reaction>
</comment>
<dbReference type="SUPFAM" id="SSF52540">
    <property type="entry name" value="P-loop containing nucleoside triphosphate hydrolases"/>
    <property type="match status" value="1"/>
</dbReference>
<comment type="similarity">
    <text evidence="1 8">Belongs to the cytidylate kinase family. Type 1 subfamily.</text>
</comment>
<evidence type="ECO:0000313" key="11">
    <source>
        <dbReference type="Proteomes" id="UP000076268"/>
    </source>
</evidence>
<protein>
    <recommendedName>
        <fullName evidence="8">Cytidylate kinase</fullName>
        <shortName evidence="8">CK</shortName>
        <ecNumber evidence="8">2.7.4.25</ecNumber>
    </recommendedName>
    <alternativeName>
        <fullName evidence="8">Cytidine monophosphate kinase</fullName>
        <shortName evidence="8">CMP kinase</shortName>
    </alternativeName>
</protein>
<dbReference type="InterPro" id="IPR011994">
    <property type="entry name" value="Cytidylate_kinase_dom"/>
</dbReference>
<dbReference type="STRING" id="1794912.AXX12_05010"/>
<reference evidence="10 11" key="1">
    <citation type="submission" date="2016-02" db="EMBL/GenBank/DDBJ databases">
        <title>Anaerosporomusa subterraneum gen. nov., sp. nov., a spore-forming obligate anaerobe isolated from saprolite.</title>
        <authorList>
            <person name="Choi J.K."/>
            <person name="Shah M."/>
            <person name="Yee N."/>
        </authorList>
    </citation>
    <scope>NUCLEOTIDE SEQUENCE [LARGE SCALE GENOMIC DNA]</scope>
    <source>
        <strain evidence="10 11">RU4</strain>
    </source>
</reference>
<dbReference type="GO" id="GO:0015949">
    <property type="term" value="P:nucleobase-containing small molecule interconversion"/>
    <property type="evidence" value="ECO:0007669"/>
    <property type="project" value="TreeGrafter"/>
</dbReference>
<dbReference type="GO" id="GO:0006220">
    <property type="term" value="P:pyrimidine nucleotide metabolic process"/>
    <property type="evidence" value="ECO:0007669"/>
    <property type="project" value="UniProtKB-UniRule"/>
</dbReference>
<evidence type="ECO:0000256" key="6">
    <source>
        <dbReference type="ARBA" id="ARBA00047615"/>
    </source>
</evidence>
<evidence type="ECO:0000256" key="2">
    <source>
        <dbReference type="ARBA" id="ARBA00022679"/>
    </source>
</evidence>
<evidence type="ECO:0000256" key="8">
    <source>
        <dbReference type="HAMAP-Rule" id="MF_00238"/>
    </source>
</evidence>
<organism evidence="10 11">
    <name type="scientific">Anaerosporomusa subterranea</name>
    <dbReference type="NCBI Taxonomy" id="1794912"/>
    <lineage>
        <taxon>Bacteria</taxon>
        <taxon>Bacillati</taxon>
        <taxon>Bacillota</taxon>
        <taxon>Negativicutes</taxon>
        <taxon>Acetonemataceae</taxon>
        <taxon>Anaerosporomusa</taxon>
    </lineage>
</organism>
<dbReference type="GO" id="GO:0005829">
    <property type="term" value="C:cytosol"/>
    <property type="evidence" value="ECO:0007669"/>
    <property type="project" value="TreeGrafter"/>
</dbReference>
<dbReference type="EMBL" id="LSGP01000013">
    <property type="protein sequence ID" value="KYZ77470.1"/>
    <property type="molecule type" value="Genomic_DNA"/>
</dbReference>
<dbReference type="EC" id="2.7.4.25" evidence="8"/>
<evidence type="ECO:0000259" key="9">
    <source>
        <dbReference type="Pfam" id="PF02224"/>
    </source>
</evidence>
<accession>A0A154BUJ4</accession>
<dbReference type="CDD" id="cd02020">
    <property type="entry name" value="CMPK"/>
    <property type="match status" value="1"/>
</dbReference>
<feature type="domain" description="Cytidylate kinase" evidence="9">
    <location>
        <begin position="6"/>
        <end position="218"/>
    </location>
</feature>
<evidence type="ECO:0000256" key="3">
    <source>
        <dbReference type="ARBA" id="ARBA00022741"/>
    </source>
</evidence>
<dbReference type="HAMAP" id="MF_00238">
    <property type="entry name" value="Cytidyl_kinase_type1"/>
    <property type="match status" value="1"/>
</dbReference>
<evidence type="ECO:0000256" key="1">
    <source>
        <dbReference type="ARBA" id="ARBA00009427"/>
    </source>
</evidence>
<keyword evidence="3 8" id="KW-0547">Nucleotide-binding</keyword>
<gene>
    <name evidence="8" type="primary">cmk</name>
    <name evidence="10" type="ORF">AXX12_05010</name>
</gene>
<keyword evidence="11" id="KW-1185">Reference proteome</keyword>
<dbReference type="OrthoDB" id="9807434at2"/>
<dbReference type="InterPro" id="IPR003136">
    <property type="entry name" value="Cytidylate_kin"/>
</dbReference>
<comment type="catalytic activity">
    <reaction evidence="7 8">
        <text>CMP + ATP = CDP + ADP</text>
        <dbReference type="Rhea" id="RHEA:11600"/>
        <dbReference type="ChEBI" id="CHEBI:30616"/>
        <dbReference type="ChEBI" id="CHEBI:58069"/>
        <dbReference type="ChEBI" id="CHEBI:60377"/>
        <dbReference type="ChEBI" id="CHEBI:456216"/>
        <dbReference type="EC" id="2.7.4.25"/>
    </reaction>
</comment>
<keyword evidence="2 8" id="KW-0808">Transferase</keyword>
<dbReference type="AlphaFoldDB" id="A0A154BUJ4"/>
<dbReference type="NCBIfam" id="TIGR00017">
    <property type="entry name" value="cmk"/>
    <property type="match status" value="1"/>
</dbReference>
<dbReference type="Gene3D" id="3.40.50.300">
    <property type="entry name" value="P-loop containing nucleotide triphosphate hydrolases"/>
    <property type="match status" value="1"/>
</dbReference>
<keyword evidence="8" id="KW-0963">Cytoplasm</keyword>
<proteinExistence type="inferred from homology"/>
<evidence type="ECO:0000313" key="10">
    <source>
        <dbReference type="EMBL" id="KYZ77470.1"/>
    </source>
</evidence>
<evidence type="ECO:0000256" key="4">
    <source>
        <dbReference type="ARBA" id="ARBA00022777"/>
    </source>
</evidence>
<evidence type="ECO:0000256" key="7">
    <source>
        <dbReference type="ARBA" id="ARBA00048478"/>
    </source>
</evidence>
<feature type="binding site" evidence="8">
    <location>
        <begin position="10"/>
        <end position="18"/>
    </location>
    <ligand>
        <name>ATP</name>
        <dbReference type="ChEBI" id="CHEBI:30616"/>
    </ligand>
</feature>
<dbReference type="PANTHER" id="PTHR21299:SF2">
    <property type="entry name" value="CYTIDYLATE KINASE"/>
    <property type="match status" value="1"/>
</dbReference>
<comment type="caution">
    <text evidence="10">The sequence shown here is derived from an EMBL/GenBank/DDBJ whole genome shotgun (WGS) entry which is preliminary data.</text>
</comment>
<evidence type="ECO:0000256" key="5">
    <source>
        <dbReference type="ARBA" id="ARBA00022840"/>
    </source>
</evidence>